<protein>
    <recommendedName>
        <fullName evidence="2">Sulfatase-modifying factor enzyme-like domain-containing protein</fullName>
    </recommendedName>
</protein>
<dbReference type="PANTHER" id="PTHR23150">
    <property type="entry name" value="SULFATASE MODIFYING FACTOR 1, 2"/>
    <property type="match status" value="1"/>
</dbReference>
<evidence type="ECO:0000313" key="4">
    <source>
        <dbReference type="Proteomes" id="UP000092382"/>
    </source>
</evidence>
<evidence type="ECO:0000313" key="3">
    <source>
        <dbReference type="EMBL" id="OBQ27155.1"/>
    </source>
</evidence>
<proteinExistence type="predicted"/>
<dbReference type="Proteomes" id="UP000092382">
    <property type="component" value="Unassembled WGS sequence"/>
</dbReference>
<keyword evidence="1" id="KW-0175">Coiled coil</keyword>
<dbReference type="Gene3D" id="3.90.1580.10">
    <property type="entry name" value="paralog of FGE (formylglycine-generating enzyme)"/>
    <property type="match status" value="1"/>
</dbReference>
<name>A0A1B7W1K1_APHFL</name>
<dbReference type="InterPro" id="IPR051043">
    <property type="entry name" value="Sulfatase_Mod_Factor_Kinase"/>
</dbReference>
<feature type="coiled-coil region" evidence="1">
    <location>
        <begin position="4"/>
        <end position="54"/>
    </location>
</feature>
<dbReference type="InterPro" id="IPR016187">
    <property type="entry name" value="CTDL_fold"/>
</dbReference>
<dbReference type="AlphaFoldDB" id="A0A1B7W1K1"/>
<feature type="domain" description="Sulfatase-modifying factor enzyme-like" evidence="2">
    <location>
        <begin position="82"/>
        <end position="325"/>
    </location>
</feature>
<gene>
    <name evidence="3" type="ORF">AN481_01545</name>
</gene>
<evidence type="ECO:0000256" key="1">
    <source>
        <dbReference type="SAM" id="Coils"/>
    </source>
</evidence>
<reference evidence="3 4" key="1">
    <citation type="submission" date="2015-09" db="EMBL/GenBank/DDBJ databases">
        <title>Whole genome shotgun sequence assembly of Aphanizomenon flos-aquae UKL13.</title>
        <authorList>
            <person name="Driscoll C."/>
        </authorList>
    </citation>
    <scope>NUCLEOTIDE SEQUENCE [LARGE SCALE GENOMIC DNA]</scope>
    <source>
        <strain evidence="3">MDT13</strain>
    </source>
</reference>
<dbReference type="SUPFAM" id="SSF56436">
    <property type="entry name" value="C-type lectin-like"/>
    <property type="match status" value="1"/>
</dbReference>
<dbReference type="InterPro" id="IPR005532">
    <property type="entry name" value="SUMF_dom"/>
</dbReference>
<dbReference type="InterPro" id="IPR042095">
    <property type="entry name" value="SUMF_sf"/>
</dbReference>
<dbReference type="EMBL" id="LJOY01000003">
    <property type="protein sequence ID" value="OBQ27155.1"/>
    <property type="molecule type" value="Genomic_DNA"/>
</dbReference>
<sequence>MDLRQHLEEELKKDFQLLKDYENQKRNENDPGLRNKWETKIQSIKLEIKKRQEELNQLPITSPNSSLNQSFSQDLGFGVKLGMVYIPGGTFLMGAPTKEENSKDYERPQHHVTVKPFYMGKYTITQEQWERVVFSCSPVARDLHLHPSCFEGAKLPVEQVSWDDAVEFCARLSQKTGQKYRLPSEAEWEYACRAGSAKPFAFGDTITTDMVNYNGNYTYGNAPKGEYRERTTPVGTFPPNAFGLHDMHGNVWEWCADTWYDSYDGAPNDGTPRINDNTFRLLHNDNPFRLLRGGSWYYCPDYCRFAYRSYFYPGYDNNDVGFRVACAVERN</sequence>
<dbReference type="STRING" id="1803587.GCA_001593825_01496"/>
<comment type="caution">
    <text evidence="3">The sequence shown here is derived from an EMBL/GenBank/DDBJ whole genome shotgun (WGS) entry which is preliminary data.</text>
</comment>
<dbReference type="PATRIC" id="fig|1710894.3.peg.3943"/>
<accession>A0A1B7W1K1</accession>
<dbReference type="Pfam" id="PF03781">
    <property type="entry name" value="FGE-sulfatase"/>
    <property type="match status" value="1"/>
</dbReference>
<evidence type="ECO:0000259" key="2">
    <source>
        <dbReference type="Pfam" id="PF03781"/>
    </source>
</evidence>
<dbReference type="PANTHER" id="PTHR23150:SF19">
    <property type="entry name" value="FORMYLGLYCINE-GENERATING ENZYME"/>
    <property type="match status" value="1"/>
</dbReference>
<dbReference type="GO" id="GO:0120147">
    <property type="term" value="F:formylglycine-generating oxidase activity"/>
    <property type="evidence" value="ECO:0007669"/>
    <property type="project" value="TreeGrafter"/>
</dbReference>
<organism evidence="3 4">
    <name type="scientific">Aphanizomenon flos-aquae LD13</name>
    <dbReference type="NCBI Taxonomy" id="1710894"/>
    <lineage>
        <taxon>Bacteria</taxon>
        <taxon>Bacillati</taxon>
        <taxon>Cyanobacteriota</taxon>
        <taxon>Cyanophyceae</taxon>
        <taxon>Nostocales</taxon>
        <taxon>Aphanizomenonaceae</taxon>
        <taxon>Aphanizomenon</taxon>
    </lineage>
</organism>